<dbReference type="AlphaFoldDB" id="A0A1G1YND9"/>
<name>A0A1G1YND9_9BACT</name>
<comment type="caution">
    <text evidence="1">The sequence shown here is derived from an EMBL/GenBank/DDBJ whole genome shotgun (WGS) entry which is preliminary data.</text>
</comment>
<dbReference type="EMBL" id="MHIN01000053">
    <property type="protein sequence ID" value="OGY53160.1"/>
    <property type="molecule type" value="Genomic_DNA"/>
</dbReference>
<dbReference type="Proteomes" id="UP000178122">
    <property type="component" value="Unassembled WGS sequence"/>
</dbReference>
<sequence>MNISQTTENYEIAPGIEGKVLSIRTQCPLDQSLLGLVIQIIEQQSPPQYYYLGCVTEKPAYGHPTSIYKIGIPLSLLKDYDLPERLFTLPPLFQQR</sequence>
<protein>
    <submittedName>
        <fullName evidence="1">Uncharacterized protein</fullName>
    </submittedName>
</protein>
<accession>A0A1G1YND9</accession>
<evidence type="ECO:0000313" key="2">
    <source>
        <dbReference type="Proteomes" id="UP000178122"/>
    </source>
</evidence>
<evidence type="ECO:0000313" key="1">
    <source>
        <dbReference type="EMBL" id="OGY53160.1"/>
    </source>
</evidence>
<reference evidence="1 2" key="1">
    <citation type="journal article" date="2016" name="Nat. Commun.">
        <title>Thousands of microbial genomes shed light on interconnected biogeochemical processes in an aquifer system.</title>
        <authorList>
            <person name="Anantharaman K."/>
            <person name="Brown C.T."/>
            <person name="Hug L.A."/>
            <person name="Sharon I."/>
            <person name="Castelle C.J."/>
            <person name="Probst A.J."/>
            <person name="Thomas B.C."/>
            <person name="Singh A."/>
            <person name="Wilkins M.J."/>
            <person name="Karaoz U."/>
            <person name="Brodie E.L."/>
            <person name="Williams K.H."/>
            <person name="Hubbard S.S."/>
            <person name="Banfield J.F."/>
        </authorList>
    </citation>
    <scope>NUCLEOTIDE SEQUENCE [LARGE SCALE GENOMIC DNA]</scope>
</reference>
<proteinExistence type="predicted"/>
<gene>
    <name evidence="1" type="ORF">A2912_04260</name>
</gene>
<organism evidence="1 2">
    <name type="scientific">Candidatus Buchananbacteria bacterium RIFCSPLOWO2_01_FULL_40_23b</name>
    <dbReference type="NCBI Taxonomy" id="1797544"/>
    <lineage>
        <taxon>Bacteria</taxon>
        <taxon>Candidatus Buchananiibacteriota</taxon>
    </lineage>
</organism>